<dbReference type="RefSeq" id="WP_126985174.1">
    <property type="nucleotide sequence ID" value="NZ_JALXWX010000031.1"/>
</dbReference>
<evidence type="ECO:0000256" key="1">
    <source>
        <dbReference type="HAMAP-Rule" id="MF_02128"/>
    </source>
</evidence>
<evidence type="ECO:0000313" key="4">
    <source>
        <dbReference type="Proteomes" id="UP000274327"/>
    </source>
</evidence>
<dbReference type="PANTHER" id="PTHR30270:SF0">
    <property type="entry name" value="THIAMINE-MONOPHOSPHATE KINASE"/>
    <property type="match status" value="1"/>
</dbReference>
<feature type="binding site" evidence="1">
    <location>
        <position position="58"/>
    </location>
    <ligand>
        <name>substrate</name>
    </ligand>
</feature>
<dbReference type="Pfam" id="PF00586">
    <property type="entry name" value="AIRS"/>
    <property type="match status" value="1"/>
</dbReference>
<keyword evidence="1" id="KW-0460">Magnesium</keyword>
<dbReference type="AlphaFoldDB" id="A0A3R8QPD8"/>
<accession>A0A3R8QPD8</accession>
<gene>
    <name evidence="1 3" type="primary">thiL</name>
    <name evidence="3" type="ORF">DS079_04240</name>
</gene>
<feature type="binding site" evidence="1">
    <location>
        <position position="80"/>
    </location>
    <ligand>
        <name>Mg(2+)</name>
        <dbReference type="ChEBI" id="CHEBI:18420"/>
        <label>2</label>
    </ligand>
</feature>
<feature type="binding site" evidence="1">
    <location>
        <position position="35"/>
    </location>
    <ligand>
        <name>Mg(2+)</name>
        <dbReference type="ChEBI" id="CHEBI:18420"/>
        <label>3</label>
    </ligand>
</feature>
<dbReference type="Gene3D" id="3.30.1330.10">
    <property type="entry name" value="PurM-like, N-terminal domain"/>
    <property type="match status" value="1"/>
</dbReference>
<dbReference type="InterPro" id="IPR016188">
    <property type="entry name" value="PurM-like_N"/>
</dbReference>
<proteinExistence type="inferred from homology"/>
<protein>
    <recommendedName>
        <fullName evidence="1">Thiamine-monophosphate kinase</fullName>
        <shortName evidence="1">TMP kinase</shortName>
        <shortName evidence="1">Thiamine-phosphate kinase</shortName>
        <ecNumber evidence="1">2.7.4.16</ecNumber>
    </recommendedName>
</protein>
<feature type="domain" description="PurM-like N-terminal" evidence="2">
    <location>
        <begin position="33"/>
        <end position="145"/>
    </location>
</feature>
<comment type="pathway">
    <text evidence="1">Cofactor biosynthesis; thiamine diphosphate biosynthesis; thiamine diphosphate from thiamine phosphate: step 1/1.</text>
</comment>
<dbReference type="SUPFAM" id="SSF56042">
    <property type="entry name" value="PurM C-terminal domain-like"/>
    <property type="match status" value="1"/>
</dbReference>
<evidence type="ECO:0000259" key="2">
    <source>
        <dbReference type="Pfam" id="PF00586"/>
    </source>
</evidence>
<dbReference type="EC" id="2.7.4.16" evidence="1"/>
<dbReference type="HAMAP" id="MF_02128">
    <property type="entry name" value="TMP_kinase"/>
    <property type="match status" value="1"/>
</dbReference>
<dbReference type="PIRSF" id="PIRSF005303">
    <property type="entry name" value="Thiam_monoph_kin"/>
    <property type="match status" value="1"/>
</dbReference>
<reference evidence="3 4" key="1">
    <citation type="submission" date="2018-07" db="EMBL/GenBank/DDBJ databases">
        <title>Brachybacteriurn paraconglorneratum KCTC 9916.</title>
        <authorList>
            <person name="Li Y."/>
        </authorList>
    </citation>
    <scope>NUCLEOTIDE SEQUENCE [LARGE SCALE GENOMIC DNA]</scope>
    <source>
        <strain evidence="3 4">KCTC 9916</strain>
    </source>
</reference>
<sequence length="334" mass="33969">MTAQPRPGLSEASILAAVLPQLPTGEQVEVGPGDDAAVVRLPSDRLVVTTDALVEGHDFLPGATLPRWIGRKAAVQNLADVAAMGARPLALVVALSAPAGTDPSVFEELSAGLAERAAADGAVIVGGDLGRADRLTLAVTAMGAMAPGDAPVLRSGARPGDVLTIGTVRLGRSAAGLALVLGGKVHVDAAGSISLEGITTPDAADLVRHHDAPEVDLSLGWSAGRTAHAMMDLSDGLVRDGGRLAAASRVRIDLDRAALAPDVETLAALAEELGEDPWAWVLHGAEEHAMLAAFAPDEVPTGFRPIGRLHEAGDGPVVTLDGTPIPGEGFDHFA</sequence>
<dbReference type="GO" id="GO:0009229">
    <property type="term" value="P:thiamine diphosphate biosynthetic process"/>
    <property type="evidence" value="ECO:0007669"/>
    <property type="project" value="UniProtKB-UniRule"/>
</dbReference>
<dbReference type="InterPro" id="IPR036676">
    <property type="entry name" value="PurM-like_C_sf"/>
</dbReference>
<organism evidence="3 4">
    <name type="scientific">Brachybacterium paraconglomeratum</name>
    <dbReference type="NCBI Taxonomy" id="173362"/>
    <lineage>
        <taxon>Bacteria</taxon>
        <taxon>Bacillati</taxon>
        <taxon>Actinomycetota</taxon>
        <taxon>Actinomycetes</taxon>
        <taxon>Micrococcales</taxon>
        <taxon>Dermabacteraceae</taxon>
        <taxon>Brachybacterium</taxon>
    </lineage>
</organism>
<dbReference type="SUPFAM" id="SSF55326">
    <property type="entry name" value="PurM N-terminal domain-like"/>
    <property type="match status" value="1"/>
</dbReference>
<keyword evidence="1" id="KW-0479">Metal-binding</keyword>
<dbReference type="CDD" id="cd02194">
    <property type="entry name" value="ThiL"/>
    <property type="match status" value="1"/>
</dbReference>
<dbReference type="UniPathway" id="UPA00060">
    <property type="reaction ID" value="UER00142"/>
</dbReference>
<keyword evidence="1" id="KW-0067">ATP-binding</keyword>
<dbReference type="NCBIfam" id="TIGR01379">
    <property type="entry name" value="thiL"/>
    <property type="match status" value="1"/>
</dbReference>
<dbReference type="EMBL" id="QOCI01000002">
    <property type="protein sequence ID" value="RRR19480.1"/>
    <property type="molecule type" value="Genomic_DNA"/>
</dbReference>
<keyword evidence="1" id="KW-0784">Thiamine biosynthesis</keyword>
<keyword evidence="1 3" id="KW-0808">Transferase</keyword>
<feature type="binding site" evidence="1">
    <location>
        <position position="154"/>
    </location>
    <ligand>
        <name>ATP</name>
        <dbReference type="ChEBI" id="CHEBI:30616"/>
    </ligand>
</feature>
<dbReference type="InterPro" id="IPR006283">
    <property type="entry name" value="ThiL-like"/>
</dbReference>
<comment type="miscellaneous">
    <text evidence="1">Reaction mechanism of ThiL seems to utilize a direct, inline transfer of the gamma-phosphate of ATP to TMP rather than a phosphorylated enzyme intermediate.</text>
</comment>
<comment type="similarity">
    <text evidence="1">Belongs to the thiamine-monophosphate kinase family.</text>
</comment>
<feature type="binding site" evidence="1">
    <location>
        <position position="330"/>
    </location>
    <ligand>
        <name>substrate</name>
    </ligand>
</feature>
<feature type="binding site" evidence="1">
    <location>
        <position position="35"/>
    </location>
    <ligand>
        <name>Mg(2+)</name>
        <dbReference type="ChEBI" id="CHEBI:18420"/>
        <label>4</label>
    </ligand>
</feature>
<keyword evidence="4" id="KW-1185">Reference proteome</keyword>
<feature type="binding site" evidence="1">
    <location>
        <position position="49"/>
    </location>
    <ligand>
        <name>Mg(2+)</name>
        <dbReference type="ChEBI" id="CHEBI:18420"/>
        <label>4</label>
    </ligand>
</feature>
<dbReference type="GO" id="GO:0000287">
    <property type="term" value="F:magnesium ion binding"/>
    <property type="evidence" value="ECO:0007669"/>
    <property type="project" value="UniProtKB-UniRule"/>
</dbReference>
<dbReference type="GO" id="GO:0009228">
    <property type="term" value="P:thiamine biosynthetic process"/>
    <property type="evidence" value="ECO:0007669"/>
    <property type="project" value="UniProtKB-KW"/>
</dbReference>
<keyword evidence="1 3" id="KW-0418">Kinase</keyword>
<dbReference type="Proteomes" id="UP000274327">
    <property type="component" value="Unassembled WGS sequence"/>
</dbReference>
<comment type="function">
    <text evidence="1">Catalyzes the ATP-dependent phosphorylation of thiamine-monophosphate (TMP) to form thiamine-pyrophosphate (TPP), the active form of vitamin B1.</text>
</comment>
<dbReference type="PANTHER" id="PTHR30270">
    <property type="entry name" value="THIAMINE-MONOPHOSPHATE KINASE"/>
    <property type="match status" value="1"/>
</dbReference>
<feature type="binding site" evidence="1">
    <location>
        <position position="50"/>
    </location>
    <ligand>
        <name>Mg(2+)</name>
        <dbReference type="ChEBI" id="CHEBI:18420"/>
        <label>1</label>
    </ligand>
</feature>
<dbReference type="GO" id="GO:0009030">
    <property type="term" value="F:thiamine-phosphate kinase activity"/>
    <property type="evidence" value="ECO:0007669"/>
    <property type="project" value="UniProtKB-UniRule"/>
</dbReference>
<name>A0A3R8QPD8_9MICO</name>
<feature type="binding site" evidence="1">
    <location>
        <position position="235"/>
    </location>
    <ligand>
        <name>Mg(2+)</name>
        <dbReference type="ChEBI" id="CHEBI:18420"/>
        <label>5</label>
    </ligand>
</feature>
<feature type="binding site" evidence="1">
    <location>
        <position position="51"/>
    </location>
    <ligand>
        <name>Mg(2+)</name>
        <dbReference type="ChEBI" id="CHEBI:18420"/>
        <label>2</label>
    </ligand>
</feature>
<evidence type="ECO:0000313" key="3">
    <source>
        <dbReference type="EMBL" id="RRR19480.1"/>
    </source>
</evidence>
<feature type="binding site" evidence="1">
    <location>
        <position position="80"/>
    </location>
    <ligand>
        <name>Mg(2+)</name>
        <dbReference type="ChEBI" id="CHEBI:18420"/>
        <label>3</label>
    </ligand>
</feature>
<feature type="binding site" evidence="1">
    <location>
        <position position="80"/>
    </location>
    <ligand>
        <name>Mg(2+)</name>
        <dbReference type="ChEBI" id="CHEBI:18420"/>
        <label>4</label>
    </ligand>
</feature>
<comment type="caution">
    <text evidence="1">Lacks conserved residue(s) required for the propagation of feature annotation.</text>
</comment>
<comment type="catalytic activity">
    <reaction evidence="1">
        <text>thiamine phosphate + ATP = thiamine diphosphate + ADP</text>
        <dbReference type="Rhea" id="RHEA:15913"/>
        <dbReference type="ChEBI" id="CHEBI:30616"/>
        <dbReference type="ChEBI" id="CHEBI:37575"/>
        <dbReference type="ChEBI" id="CHEBI:58937"/>
        <dbReference type="ChEBI" id="CHEBI:456216"/>
        <dbReference type="EC" id="2.7.4.16"/>
    </reaction>
</comment>
<feature type="binding site" evidence="1">
    <location>
        <position position="51"/>
    </location>
    <ligand>
        <name>Mg(2+)</name>
        <dbReference type="ChEBI" id="CHEBI:18420"/>
        <label>1</label>
    </ligand>
</feature>
<comment type="caution">
    <text evidence="3">The sequence shown here is derived from an EMBL/GenBank/DDBJ whole genome shotgun (WGS) entry which is preliminary data.</text>
</comment>
<feature type="binding site" evidence="1">
    <location>
        <position position="232"/>
    </location>
    <ligand>
        <name>Mg(2+)</name>
        <dbReference type="ChEBI" id="CHEBI:18420"/>
        <label>3</label>
    </ligand>
</feature>
<feature type="binding site" evidence="1">
    <location>
        <begin position="127"/>
        <end position="128"/>
    </location>
    <ligand>
        <name>ATP</name>
        <dbReference type="ChEBI" id="CHEBI:30616"/>
    </ligand>
</feature>
<dbReference type="GO" id="GO:0005524">
    <property type="term" value="F:ATP binding"/>
    <property type="evidence" value="ECO:0007669"/>
    <property type="project" value="UniProtKB-UniRule"/>
</dbReference>
<feature type="binding site" evidence="1">
    <location>
        <position position="286"/>
    </location>
    <ligand>
        <name>substrate</name>
    </ligand>
</feature>
<feature type="binding site" evidence="1">
    <location>
        <position position="234"/>
    </location>
    <ligand>
        <name>ATP</name>
        <dbReference type="ChEBI" id="CHEBI:30616"/>
    </ligand>
</feature>
<dbReference type="GeneID" id="78120241"/>
<keyword evidence="1" id="KW-0547">Nucleotide-binding</keyword>
<feature type="binding site" evidence="1">
    <location>
        <position position="128"/>
    </location>
    <ligand>
        <name>Mg(2+)</name>
        <dbReference type="ChEBI" id="CHEBI:18420"/>
        <label>1</label>
    </ligand>
</feature>
<dbReference type="Gene3D" id="3.90.650.10">
    <property type="entry name" value="PurM-like C-terminal domain"/>
    <property type="match status" value="1"/>
</dbReference>
<dbReference type="InterPro" id="IPR036921">
    <property type="entry name" value="PurM-like_N_sf"/>
</dbReference>